<evidence type="ECO:0000313" key="1">
    <source>
        <dbReference type="EMBL" id="CBX28093.1"/>
    </source>
</evidence>
<name>E1YBZ9_9BACT</name>
<organism evidence="1">
    <name type="scientific">uncultured Desulfobacterium sp</name>
    <dbReference type="NCBI Taxonomy" id="201089"/>
    <lineage>
        <taxon>Bacteria</taxon>
        <taxon>Pseudomonadati</taxon>
        <taxon>Thermodesulfobacteriota</taxon>
        <taxon>Desulfobacteria</taxon>
        <taxon>Desulfobacterales</taxon>
        <taxon>Desulfobacteriaceae</taxon>
        <taxon>Desulfobacterium</taxon>
        <taxon>environmental samples</taxon>
    </lineage>
</organism>
<reference evidence="1" key="1">
    <citation type="journal article" date="2011" name="Environ. Microbiol.">
        <title>Genomic insights into the metabolic potential of the polycyclic aromatic hydrocarbon degrading sulfate-reducing Deltaproteobacterium N47.</title>
        <authorList>
            <person name="Bergmann F."/>
            <person name="Selesi D."/>
            <person name="Weinmaier T."/>
            <person name="Tischler P."/>
            <person name="Rattei T."/>
            <person name="Meckenstock R.U."/>
        </authorList>
    </citation>
    <scope>NUCLEOTIDE SEQUENCE</scope>
</reference>
<dbReference type="EMBL" id="FR695868">
    <property type="protein sequence ID" value="CBX28093.1"/>
    <property type="molecule type" value="Genomic_DNA"/>
</dbReference>
<sequence length="48" mass="5655">MALFWLEENKCGRFYLRNNKINAADRYAPADFSVILSIKLKDERYAAK</sequence>
<dbReference type="AlphaFoldDB" id="E1YBZ9"/>
<gene>
    <name evidence="1" type="ORF">N47_G34170</name>
</gene>
<protein>
    <submittedName>
        <fullName evidence="1">Uncharacterized protein</fullName>
    </submittedName>
</protein>
<accession>E1YBZ9</accession>
<proteinExistence type="predicted"/>